<reference evidence="1 2" key="1">
    <citation type="journal article" date="2015" name="J. Virol.">
        <title>The genome of the nucleopolyhedrosis-causing virus from Tipula oleracea sheds new light on the Nudiviridae family.</title>
        <authorList>
            <person name="Bezier A."/>
            <person name="Theze J."/>
            <person name="Gavory F."/>
            <person name="Gaillard J."/>
            <person name="Poulain J."/>
            <person name="Drezen J.M."/>
            <person name="Herniou E.A."/>
        </authorList>
    </citation>
    <scope>NUCLEOTIDE SEQUENCE [LARGE SCALE GENOMIC DNA]</scope>
    <source>
        <strain evidence="1">35</strain>
    </source>
</reference>
<organism evidence="1 2">
    <name type="scientific">Tipula oleracea nudivirus</name>
    <dbReference type="NCBI Taxonomy" id="1546257"/>
    <lineage>
        <taxon>Viruses</taxon>
        <taxon>Viruses incertae sedis</taxon>
        <taxon>Naldaviricetes</taxon>
        <taxon>Lefavirales</taxon>
        <taxon>Nudiviridae</taxon>
        <taxon>Deltanudivirus</taxon>
        <taxon>Deltanudivirus tipoleraceae</taxon>
    </lineage>
</organism>
<sequence>MPSIGYVNNRLTFALVPAFVSKYKIPNNTLIYDAFGNEISLISKTQEIECVSSSFRSIKNFFESTLIIKNTTTIRTVYIYTIACYTEHISGEYYIFNNSLHQLNIAYNEEPTFETIILRQHNEQPSSKLKYPLFYGINVTIYRGYNYNYNINGPNNIYNRVTIVGFDEENKAHSVVEYYIKTLLLQKNLFNCYNKISFEK</sequence>
<evidence type="ECO:0000313" key="2">
    <source>
        <dbReference type="Proteomes" id="UP000201058"/>
    </source>
</evidence>
<dbReference type="RefSeq" id="YP_009116757.1">
    <property type="nucleotide sequence ID" value="NC_026242.1"/>
</dbReference>
<accession>A0A0B4VFM4</accession>
<keyword evidence="2" id="KW-1185">Reference proteome</keyword>
<evidence type="ECO:0000313" key="1">
    <source>
        <dbReference type="EMBL" id="AJD20170.1"/>
    </source>
</evidence>
<dbReference type="GeneID" id="22921824"/>
<protein>
    <submittedName>
        <fullName evidence="1">Uncharacterized protein</fullName>
    </submittedName>
</protein>
<dbReference type="KEGG" id="vg:22921824"/>
<dbReference type="EMBL" id="KM610234">
    <property type="protein sequence ID" value="AJD20170.1"/>
    <property type="molecule type" value="Genomic_DNA"/>
</dbReference>
<proteinExistence type="predicted"/>
<gene>
    <name evidence="1" type="ORF">TONV_110</name>
</gene>
<name>A0A0B4VFM4_9VIRU</name>
<dbReference type="Proteomes" id="UP000201058">
    <property type="component" value="Segment"/>
</dbReference>